<keyword evidence="13" id="KW-0520">NAD</keyword>
<keyword evidence="8 19" id="KW-0812">Transmembrane</keyword>
<comment type="similarity">
    <text evidence="3">Belongs to the complex I subunit 2 family.</text>
</comment>
<feature type="transmembrane region" description="Helical" evidence="19">
    <location>
        <begin position="94"/>
        <end position="113"/>
    </location>
</feature>
<dbReference type="EC" id="7.1.1.2" evidence="4"/>
<dbReference type="AlphaFoldDB" id="A0A342I4G4"/>
<gene>
    <name evidence="21" type="primary">ND2</name>
</gene>
<name>A0A342I4G4_9HYME</name>
<evidence type="ECO:0000256" key="7">
    <source>
        <dbReference type="ARBA" id="ARBA00022660"/>
    </source>
</evidence>
<dbReference type="GO" id="GO:0006120">
    <property type="term" value="P:mitochondrial electron transport, NADH to ubiquinone"/>
    <property type="evidence" value="ECO:0007669"/>
    <property type="project" value="TreeGrafter"/>
</dbReference>
<dbReference type="InterPro" id="IPR050175">
    <property type="entry name" value="Complex_I_Subunit_2"/>
</dbReference>
<evidence type="ECO:0000256" key="5">
    <source>
        <dbReference type="ARBA" id="ARBA00021008"/>
    </source>
</evidence>
<keyword evidence="7" id="KW-0679">Respiratory chain</keyword>
<feature type="transmembrane region" description="Helical" evidence="19">
    <location>
        <begin position="322"/>
        <end position="345"/>
    </location>
</feature>
<comment type="function">
    <text evidence="1">Core subunit of the mitochondrial membrane respiratory chain NADH dehydrogenase (Complex I) that is believed to belong to the minimal assembly required for catalysis. Complex I functions in the transfer of electrons from NADH to the respiratory chain. The immediate electron acceptor for the enzyme is believed to be ubiquinone.</text>
</comment>
<dbReference type="InterPro" id="IPR001750">
    <property type="entry name" value="ND/Mrp_TM"/>
</dbReference>
<evidence type="ECO:0000256" key="19">
    <source>
        <dbReference type="SAM" id="Phobius"/>
    </source>
</evidence>
<feature type="domain" description="NADH:quinone oxidoreductase/Mrp antiporter transmembrane" evidence="20">
    <location>
        <begin position="29"/>
        <end position="281"/>
    </location>
</feature>
<evidence type="ECO:0000256" key="4">
    <source>
        <dbReference type="ARBA" id="ARBA00012944"/>
    </source>
</evidence>
<dbReference type="GO" id="GO:0008137">
    <property type="term" value="F:NADH dehydrogenase (ubiquinone) activity"/>
    <property type="evidence" value="ECO:0007669"/>
    <property type="project" value="UniProtKB-EC"/>
</dbReference>
<keyword evidence="9" id="KW-0999">Mitochondrion inner membrane</keyword>
<evidence type="ECO:0000256" key="13">
    <source>
        <dbReference type="ARBA" id="ARBA00023027"/>
    </source>
</evidence>
<comment type="subcellular location">
    <subcellularLocation>
        <location evidence="2">Mitochondrion inner membrane</location>
        <topology evidence="2">Multi-pass membrane protein</topology>
    </subcellularLocation>
</comment>
<evidence type="ECO:0000256" key="3">
    <source>
        <dbReference type="ARBA" id="ARBA00007012"/>
    </source>
</evidence>
<evidence type="ECO:0000256" key="17">
    <source>
        <dbReference type="ARBA" id="ARBA00031028"/>
    </source>
</evidence>
<dbReference type="PANTHER" id="PTHR46552">
    <property type="entry name" value="NADH-UBIQUINONE OXIDOREDUCTASE CHAIN 2"/>
    <property type="match status" value="1"/>
</dbReference>
<keyword evidence="15 21" id="KW-0496">Mitochondrion</keyword>
<feature type="transmembrane region" description="Helical" evidence="19">
    <location>
        <begin position="65"/>
        <end position="88"/>
    </location>
</feature>
<proteinExistence type="inferred from homology"/>
<protein>
    <recommendedName>
        <fullName evidence="5">NADH-ubiquinone oxidoreductase chain 2</fullName>
        <ecNumber evidence="4">7.1.1.2</ecNumber>
    </recommendedName>
    <alternativeName>
        <fullName evidence="17">NADH dehydrogenase subunit 2</fullName>
    </alternativeName>
</protein>
<evidence type="ECO:0000256" key="11">
    <source>
        <dbReference type="ARBA" id="ARBA00022982"/>
    </source>
</evidence>
<evidence type="ECO:0000256" key="9">
    <source>
        <dbReference type="ARBA" id="ARBA00022792"/>
    </source>
</evidence>
<feature type="transmembrane region" description="Helical" evidence="19">
    <location>
        <begin position="9"/>
        <end position="27"/>
    </location>
</feature>
<evidence type="ECO:0000256" key="18">
    <source>
        <dbReference type="ARBA" id="ARBA00049551"/>
    </source>
</evidence>
<keyword evidence="6" id="KW-0813">Transport</keyword>
<evidence type="ECO:0000256" key="10">
    <source>
        <dbReference type="ARBA" id="ARBA00022967"/>
    </source>
</evidence>
<feature type="transmembrane region" description="Helical" evidence="19">
    <location>
        <begin position="148"/>
        <end position="164"/>
    </location>
</feature>
<evidence type="ECO:0000313" key="21">
    <source>
        <dbReference type="EMBL" id="ALJ93765.1"/>
    </source>
</evidence>
<organism evidence="21">
    <name type="scientific">Megaspilidae sp. SJW-2015</name>
    <dbReference type="NCBI Taxonomy" id="1738630"/>
    <lineage>
        <taxon>Eukaryota</taxon>
        <taxon>Metazoa</taxon>
        <taxon>Ecdysozoa</taxon>
        <taxon>Arthropoda</taxon>
        <taxon>Hexapoda</taxon>
        <taxon>Insecta</taxon>
        <taxon>Pterygota</taxon>
        <taxon>Neoptera</taxon>
        <taxon>Endopterygota</taxon>
        <taxon>Hymenoptera</taxon>
        <taxon>Apocrita</taxon>
        <taxon>Ceraphronoidea</taxon>
        <taxon>Megaspilidae</taxon>
    </lineage>
</organism>
<evidence type="ECO:0000256" key="2">
    <source>
        <dbReference type="ARBA" id="ARBA00004448"/>
    </source>
</evidence>
<keyword evidence="10" id="KW-1278">Translocase</keyword>
<feature type="transmembrane region" description="Helical" evidence="19">
    <location>
        <begin position="176"/>
        <end position="195"/>
    </location>
</feature>
<evidence type="ECO:0000256" key="8">
    <source>
        <dbReference type="ARBA" id="ARBA00022692"/>
    </source>
</evidence>
<keyword evidence="11" id="KW-0249">Electron transport</keyword>
<feature type="transmembrane region" description="Helical" evidence="19">
    <location>
        <begin position="201"/>
        <end position="221"/>
    </location>
</feature>
<evidence type="ECO:0000256" key="12">
    <source>
        <dbReference type="ARBA" id="ARBA00022989"/>
    </source>
</evidence>
<keyword evidence="14" id="KW-0830">Ubiquinone</keyword>
<reference evidence="21" key="1">
    <citation type="submission" date="2015-04" db="EMBL/GenBank/DDBJ databases">
        <title>The complete mitochondrial genome of Megaspilidae sp.</title>
        <authorList>
            <person name="Wei S.J."/>
            <person name="Wu Q.L."/>
        </authorList>
    </citation>
    <scope>NUCLEOTIDE SEQUENCE</scope>
</reference>
<dbReference type="Pfam" id="PF00361">
    <property type="entry name" value="Proton_antipo_M"/>
    <property type="match status" value="1"/>
</dbReference>
<accession>A0A342I4G4</accession>
<dbReference type="GO" id="GO:0005743">
    <property type="term" value="C:mitochondrial inner membrane"/>
    <property type="evidence" value="ECO:0007669"/>
    <property type="project" value="UniProtKB-SubCell"/>
</dbReference>
<feature type="transmembrane region" description="Helical" evidence="19">
    <location>
        <begin position="271"/>
        <end position="291"/>
    </location>
</feature>
<geneLocation type="mitochondrion" evidence="21"/>
<dbReference type="EMBL" id="KR270644">
    <property type="protein sequence ID" value="ALJ93765.1"/>
    <property type="molecule type" value="Genomic_DNA"/>
</dbReference>
<evidence type="ECO:0000256" key="6">
    <source>
        <dbReference type="ARBA" id="ARBA00022448"/>
    </source>
</evidence>
<evidence type="ECO:0000256" key="16">
    <source>
        <dbReference type="ARBA" id="ARBA00023136"/>
    </source>
</evidence>
<evidence type="ECO:0000256" key="14">
    <source>
        <dbReference type="ARBA" id="ARBA00023075"/>
    </source>
</evidence>
<sequence length="346" mass="41335">MKLMINKSNYLMFIFVPILLLSIMLSLSSSSWLMSWMLIELNLMSFIPIMQNYTKFLYCSNNIKYYLIQTFSSVILLFSLNFSLMNYFLYFKNIVFISMFMKLGMPPFHMWFVNLMKNNSWIICMYLSSLQKIIPLIILIFLDASASSMNMILIILLIYYFFMINPKFLNSLNFKLIMSYSSIINTFWIVSISMYNPMWSIFYMMIYFTSSVNLMMMMNLLNSKNFNNLMMKILNNWNYTLMVLTFIVAALPPTNLFMMKYMLMNLNMNNMLLLIFLTFISTISILVYFRFIMNSMFLKKFTNKINIMNFININFMKKKLNFLLIMNFLINLNTLTITPIIMTVME</sequence>
<feature type="transmembrane region" description="Helical" evidence="19">
    <location>
        <begin position="233"/>
        <end position="251"/>
    </location>
</feature>
<evidence type="ECO:0000259" key="20">
    <source>
        <dbReference type="Pfam" id="PF00361"/>
    </source>
</evidence>
<dbReference type="PANTHER" id="PTHR46552:SF1">
    <property type="entry name" value="NADH-UBIQUINONE OXIDOREDUCTASE CHAIN 2"/>
    <property type="match status" value="1"/>
</dbReference>
<evidence type="ECO:0000256" key="1">
    <source>
        <dbReference type="ARBA" id="ARBA00003257"/>
    </source>
</evidence>
<evidence type="ECO:0000256" key="15">
    <source>
        <dbReference type="ARBA" id="ARBA00023128"/>
    </source>
</evidence>
<keyword evidence="16 19" id="KW-0472">Membrane</keyword>
<keyword evidence="12 19" id="KW-1133">Transmembrane helix</keyword>
<comment type="catalytic activity">
    <reaction evidence="18">
        <text>a ubiquinone + NADH + 5 H(+)(in) = a ubiquinol + NAD(+) + 4 H(+)(out)</text>
        <dbReference type="Rhea" id="RHEA:29091"/>
        <dbReference type="Rhea" id="RHEA-COMP:9565"/>
        <dbReference type="Rhea" id="RHEA-COMP:9566"/>
        <dbReference type="ChEBI" id="CHEBI:15378"/>
        <dbReference type="ChEBI" id="CHEBI:16389"/>
        <dbReference type="ChEBI" id="CHEBI:17976"/>
        <dbReference type="ChEBI" id="CHEBI:57540"/>
        <dbReference type="ChEBI" id="CHEBI:57945"/>
        <dbReference type="EC" id="7.1.1.2"/>
    </reaction>
</comment>